<dbReference type="RefSeq" id="WP_425574110.1">
    <property type="nucleotide sequence ID" value="NZ_BAAAQQ010000013.1"/>
</dbReference>
<dbReference type="SMART" id="SM00855">
    <property type="entry name" value="PGAM"/>
    <property type="match status" value="1"/>
</dbReference>
<dbReference type="InterPro" id="IPR029033">
    <property type="entry name" value="His_PPase_superfam"/>
</dbReference>
<comment type="caution">
    <text evidence="2">The sequence shown here is derived from an EMBL/GenBank/DDBJ whole genome shotgun (WGS) entry which is preliminary data.</text>
</comment>
<dbReference type="Proteomes" id="UP001500575">
    <property type="component" value="Unassembled WGS sequence"/>
</dbReference>
<protein>
    <submittedName>
        <fullName evidence="2">Histidine phosphatase family protein</fullName>
    </submittedName>
</protein>
<sequence>MTIVHLLRHGEVHNPEGVLYGRRPGFHLSERGKAMAQRVADTIGDRDIVHLRISPLERVRETAAPLAAARGLEPVVDERVIESENCFEGRTFSNGPLTLLDPRTWRYLYNPFRPSWGEPYKQVSARMRAAVLDARAEALKSGPDSEAVVVSHQLPIWVTRLSAEGRPFLHDPRKRQCSLCSLTSLHFDGPVERPRLVKVTYSEPAGDMLPRAEASAPFSAGGAPDEKKPT</sequence>
<dbReference type="EMBL" id="BAAAQQ010000013">
    <property type="protein sequence ID" value="GAA2131307.1"/>
    <property type="molecule type" value="Genomic_DNA"/>
</dbReference>
<organism evidence="2 3">
    <name type="scientific">Nocardioides bigeumensis</name>
    <dbReference type="NCBI Taxonomy" id="433657"/>
    <lineage>
        <taxon>Bacteria</taxon>
        <taxon>Bacillati</taxon>
        <taxon>Actinomycetota</taxon>
        <taxon>Actinomycetes</taxon>
        <taxon>Propionibacteriales</taxon>
        <taxon>Nocardioidaceae</taxon>
        <taxon>Nocardioides</taxon>
    </lineage>
</organism>
<feature type="region of interest" description="Disordered" evidence="1">
    <location>
        <begin position="208"/>
        <end position="230"/>
    </location>
</feature>
<dbReference type="CDD" id="cd07067">
    <property type="entry name" value="HP_PGM_like"/>
    <property type="match status" value="1"/>
</dbReference>
<accession>A0ABN2YRS4</accession>
<dbReference type="InterPro" id="IPR013078">
    <property type="entry name" value="His_Pase_superF_clade-1"/>
</dbReference>
<keyword evidence="3" id="KW-1185">Reference proteome</keyword>
<name>A0ABN2YRS4_9ACTN</name>
<dbReference type="Gene3D" id="3.40.50.1240">
    <property type="entry name" value="Phosphoglycerate mutase-like"/>
    <property type="match status" value="1"/>
</dbReference>
<evidence type="ECO:0000256" key="1">
    <source>
        <dbReference type="SAM" id="MobiDB-lite"/>
    </source>
</evidence>
<gene>
    <name evidence="2" type="ORF">GCM10009843_34730</name>
</gene>
<proteinExistence type="predicted"/>
<dbReference type="Pfam" id="PF00300">
    <property type="entry name" value="His_Phos_1"/>
    <property type="match status" value="1"/>
</dbReference>
<reference evidence="2 3" key="1">
    <citation type="journal article" date="2019" name="Int. J. Syst. Evol. Microbiol.">
        <title>The Global Catalogue of Microorganisms (GCM) 10K type strain sequencing project: providing services to taxonomists for standard genome sequencing and annotation.</title>
        <authorList>
            <consortium name="The Broad Institute Genomics Platform"/>
            <consortium name="The Broad Institute Genome Sequencing Center for Infectious Disease"/>
            <person name="Wu L."/>
            <person name="Ma J."/>
        </authorList>
    </citation>
    <scope>NUCLEOTIDE SEQUENCE [LARGE SCALE GENOMIC DNA]</scope>
    <source>
        <strain evidence="2 3">JCM 16021</strain>
    </source>
</reference>
<evidence type="ECO:0000313" key="3">
    <source>
        <dbReference type="Proteomes" id="UP001500575"/>
    </source>
</evidence>
<evidence type="ECO:0000313" key="2">
    <source>
        <dbReference type="EMBL" id="GAA2131307.1"/>
    </source>
</evidence>
<dbReference type="SUPFAM" id="SSF53254">
    <property type="entry name" value="Phosphoglycerate mutase-like"/>
    <property type="match status" value="1"/>
</dbReference>